<feature type="transmembrane region" description="Helical" evidence="1">
    <location>
        <begin position="80"/>
        <end position="101"/>
    </location>
</feature>
<gene>
    <name evidence="2" type="ORF">HK100_010398</name>
</gene>
<dbReference type="GO" id="GO:0005794">
    <property type="term" value="C:Golgi apparatus"/>
    <property type="evidence" value="ECO:0007669"/>
    <property type="project" value="TreeGrafter"/>
</dbReference>
<evidence type="ECO:0000256" key="1">
    <source>
        <dbReference type="SAM" id="Phobius"/>
    </source>
</evidence>
<proteinExistence type="predicted"/>
<organism evidence="2 3">
    <name type="scientific">Physocladia obscura</name>
    <dbReference type="NCBI Taxonomy" id="109957"/>
    <lineage>
        <taxon>Eukaryota</taxon>
        <taxon>Fungi</taxon>
        <taxon>Fungi incertae sedis</taxon>
        <taxon>Chytridiomycota</taxon>
        <taxon>Chytridiomycota incertae sedis</taxon>
        <taxon>Chytridiomycetes</taxon>
        <taxon>Chytridiales</taxon>
        <taxon>Chytriomycetaceae</taxon>
        <taxon>Physocladia</taxon>
    </lineage>
</organism>
<dbReference type="Proteomes" id="UP001211907">
    <property type="component" value="Unassembled WGS sequence"/>
</dbReference>
<name>A0AAD5T3P3_9FUNG</name>
<keyword evidence="3" id="KW-1185">Reference proteome</keyword>
<keyword evidence="1" id="KW-0472">Membrane</keyword>
<reference evidence="2" key="1">
    <citation type="submission" date="2020-05" db="EMBL/GenBank/DDBJ databases">
        <title>Phylogenomic resolution of chytrid fungi.</title>
        <authorList>
            <person name="Stajich J.E."/>
            <person name="Amses K."/>
            <person name="Simmons R."/>
            <person name="Seto K."/>
            <person name="Myers J."/>
            <person name="Bonds A."/>
            <person name="Quandt C.A."/>
            <person name="Barry K."/>
            <person name="Liu P."/>
            <person name="Grigoriev I."/>
            <person name="Longcore J.E."/>
            <person name="James T.Y."/>
        </authorList>
    </citation>
    <scope>NUCLEOTIDE SEQUENCE</scope>
    <source>
        <strain evidence="2">JEL0513</strain>
    </source>
</reference>
<feature type="transmembrane region" description="Helical" evidence="1">
    <location>
        <begin position="121"/>
        <end position="147"/>
    </location>
</feature>
<dbReference type="InterPro" id="IPR040410">
    <property type="entry name" value="UPF0658_Golgi"/>
</dbReference>
<protein>
    <recommendedName>
        <fullName evidence="4">Transmembrane protein</fullName>
    </recommendedName>
</protein>
<dbReference type="AlphaFoldDB" id="A0AAD5T3P3"/>
<dbReference type="EMBL" id="JADGJH010000572">
    <property type="protein sequence ID" value="KAJ3126194.1"/>
    <property type="molecule type" value="Genomic_DNA"/>
</dbReference>
<dbReference type="PANTHER" id="PTHR34391:SF1">
    <property type="entry name" value="UPF0658 GOLGI APPARATUS MEMBRANE PROTEIN C1952.10C-RELATED"/>
    <property type="match status" value="1"/>
</dbReference>
<keyword evidence="1" id="KW-1133">Transmembrane helix</keyword>
<evidence type="ECO:0000313" key="2">
    <source>
        <dbReference type="EMBL" id="KAJ3126194.1"/>
    </source>
</evidence>
<sequence length="337" mass="38603">MGTHNGVCEAWLIYKNLKLRDSLLIVVVSNVDPDQAESYSDVWFNFKVQLTYNAVFLASTAFWFYLTYDAIMNVNIIQIISINFYNVGLFVYSITQIFQLIKDRAVVENELTGAASVNSNNISFLAVQILIPIIIGIFIPLFIFLTCRLNQDFNWRQYRITGGDIKMRKMFFRYDTFLLLIKFSLFFVSGFTVIDLVLTEVSNNGVIVIPIIGAFFGVGIPLAGYYSARYESKQLFICFELGIVLVFAYMIERIYDAYERSGGETVQRVEIPFIMYSAASMILLIANFVFGILCFKNYDKGLKSTLDSERSRKKAALKNQMRGIESEIQDHNQNLDD</sequence>
<comment type="caution">
    <text evidence="2">The sequence shown here is derived from an EMBL/GenBank/DDBJ whole genome shotgun (WGS) entry which is preliminary data.</text>
</comment>
<dbReference type="PANTHER" id="PTHR34391">
    <property type="entry name" value="UPF0658 GOLGI APPARATUS MEMBRANE PROTEIN C1952.10C-RELATED"/>
    <property type="match status" value="1"/>
</dbReference>
<keyword evidence="1" id="KW-0812">Transmembrane</keyword>
<evidence type="ECO:0008006" key="4">
    <source>
        <dbReference type="Google" id="ProtNLM"/>
    </source>
</evidence>
<feature type="transmembrane region" description="Helical" evidence="1">
    <location>
        <begin position="235"/>
        <end position="251"/>
    </location>
</feature>
<feature type="transmembrane region" description="Helical" evidence="1">
    <location>
        <begin position="206"/>
        <end position="228"/>
    </location>
</feature>
<accession>A0AAD5T3P3</accession>
<feature type="transmembrane region" description="Helical" evidence="1">
    <location>
        <begin position="176"/>
        <end position="194"/>
    </location>
</feature>
<feature type="transmembrane region" description="Helical" evidence="1">
    <location>
        <begin position="50"/>
        <end position="68"/>
    </location>
</feature>
<feature type="transmembrane region" description="Helical" evidence="1">
    <location>
        <begin position="271"/>
        <end position="295"/>
    </location>
</feature>
<evidence type="ECO:0000313" key="3">
    <source>
        <dbReference type="Proteomes" id="UP001211907"/>
    </source>
</evidence>